<dbReference type="RefSeq" id="WP_310792545.1">
    <property type="nucleotide sequence ID" value="NZ_CP134081.1"/>
</dbReference>
<evidence type="ECO:0000313" key="1">
    <source>
        <dbReference type="EMBL" id="WNC10904.1"/>
    </source>
</evidence>
<proteinExistence type="predicted"/>
<gene>
    <name evidence="1" type="ORF">RI108_05640</name>
</gene>
<dbReference type="Proteomes" id="UP001258207">
    <property type="component" value="Chromosome"/>
</dbReference>
<protein>
    <submittedName>
        <fullName evidence="1">Uncharacterized protein</fullName>
    </submittedName>
</protein>
<name>A0AAJ6MUJ4_9PSED</name>
<dbReference type="AlphaFoldDB" id="A0AAJ6MUJ4"/>
<dbReference type="EMBL" id="CP134081">
    <property type="protein sequence ID" value="WNC10904.1"/>
    <property type="molecule type" value="Genomic_DNA"/>
</dbReference>
<evidence type="ECO:0000313" key="2">
    <source>
        <dbReference type="Proteomes" id="UP001258207"/>
    </source>
</evidence>
<organism evidence="1 2">
    <name type="scientific">Pseudomonas coleopterorum</name>
    <dbReference type="NCBI Taxonomy" id="1605838"/>
    <lineage>
        <taxon>Bacteria</taxon>
        <taxon>Pseudomonadati</taxon>
        <taxon>Pseudomonadota</taxon>
        <taxon>Gammaproteobacteria</taxon>
        <taxon>Pseudomonadales</taxon>
        <taxon>Pseudomonadaceae</taxon>
        <taxon>Pseudomonas</taxon>
    </lineage>
</organism>
<reference evidence="1" key="1">
    <citation type="submission" date="2023-09" db="EMBL/GenBank/DDBJ databases">
        <title>First report of Pseudomonas coleopterorum DJ13 causing leaf spot on Rhododendron pulchrum Sweet in China.</title>
        <authorList>
            <person name="Zhang Y."/>
        </authorList>
    </citation>
    <scope>NUCLEOTIDE SEQUENCE</scope>
    <source>
        <strain evidence="1">DJ13</strain>
    </source>
</reference>
<accession>A0AAJ6MUJ4</accession>
<sequence>MLRSEFQGVCSLFLALSKGNKEILSMGGEVTGFMKISDKNGVFDFTANMVEIKKYNTSARNLIERAISGVFEETEQPESKVLRTMKSLVIHEYVHFLDLTTTLWGMEYIARKNLLAKAIVDDCEIHARKDVSLINVSELHAHEQLVQTNGVGLLKTTLMNHAVVVDERFGPIIFIYYNVEGEVIQSVPLSMMAVLEANAYACEILSRIYDAERLVDPVARAIALQEAEDDFELILDDPDQSVYTVLISLAKLHFPLLDTKQLMLLMNALVKFTLDLNSFEMSEMANYVQRSIESKYAGEVISDDMRRGASRAVIAFKTILIMHGWRNTIGSHARSQLDQLLKQNPQLAIEHCWRSIGMTTLSKELTDYEFDVHYRNMYSLCLFEEEFKLYAESKFNRAVLSFGNVASVGLDKFKLMDFFLEDGGVACPPNRIDIDVEEYLLSYASISVDIDKLCHGDGATKFYRLPGDPIVYSSPFDHID</sequence>